<evidence type="ECO:0000256" key="7">
    <source>
        <dbReference type="SAM" id="MobiDB-lite"/>
    </source>
</evidence>
<dbReference type="GO" id="GO:0015293">
    <property type="term" value="F:symporter activity"/>
    <property type="evidence" value="ECO:0007669"/>
    <property type="project" value="UniProtKB-KW"/>
</dbReference>
<dbReference type="STRING" id="307972.A0A2G8KXD1"/>
<feature type="transmembrane region" description="Helical" evidence="8">
    <location>
        <begin position="89"/>
        <end position="115"/>
    </location>
</feature>
<accession>A0A2G8KXD1</accession>
<protein>
    <submittedName>
        <fullName evidence="9">Putative ileal sodium/bile acid cotransporter</fullName>
    </submittedName>
</protein>
<comment type="caution">
    <text evidence="9">The sequence shown here is derived from an EMBL/GenBank/DDBJ whole genome shotgun (WGS) entry which is preliminary data.</text>
</comment>
<keyword evidence="5 8" id="KW-1133">Transmembrane helix</keyword>
<evidence type="ECO:0000256" key="5">
    <source>
        <dbReference type="ARBA" id="ARBA00022989"/>
    </source>
</evidence>
<dbReference type="Pfam" id="PF01758">
    <property type="entry name" value="SBF"/>
    <property type="match status" value="1"/>
</dbReference>
<dbReference type="PANTHER" id="PTHR10361:SF65">
    <property type="entry name" value="ILEAL SODIUM_BILE ACID COTRANSPORTER"/>
    <property type="match status" value="1"/>
</dbReference>
<organism evidence="9 10">
    <name type="scientific">Stichopus japonicus</name>
    <name type="common">Sea cucumber</name>
    <dbReference type="NCBI Taxonomy" id="307972"/>
    <lineage>
        <taxon>Eukaryota</taxon>
        <taxon>Metazoa</taxon>
        <taxon>Echinodermata</taxon>
        <taxon>Eleutherozoa</taxon>
        <taxon>Echinozoa</taxon>
        <taxon>Holothuroidea</taxon>
        <taxon>Aspidochirotacea</taxon>
        <taxon>Aspidochirotida</taxon>
        <taxon>Stichopodidae</taxon>
        <taxon>Apostichopus</taxon>
    </lineage>
</organism>
<name>A0A2G8KXD1_STIJA</name>
<evidence type="ECO:0000256" key="8">
    <source>
        <dbReference type="SAM" id="Phobius"/>
    </source>
</evidence>
<evidence type="ECO:0000256" key="1">
    <source>
        <dbReference type="ARBA" id="ARBA00004141"/>
    </source>
</evidence>
<gene>
    <name evidence="9" type="ORF">BSL78_10560</name>
</gene>
<feature type="region of interest" description="Disordered" evidence="7">
    <location>
        <begin position="129"/>
        <end position="178"/>
    </location>
</feature>
<dbReference type="AlphaFoldDB" id="A0A2G8KXD1"/>
<reference evidence="9 10" key="1">
    <citation type="journal article" date="2017" name="PLoS Biol.">
        <title>The sea cucumber genome provides insights into morphological evolution and visceral regeneration.</title>
        <authorList>
            <person name="Zhang X."/>
            <person name="Sun L."/>
            <person name="Yuan J."/>
            <person name="Sun Y."/>
            <person name="Gao Y."/>
            <person name="Zhang L."/>
            <person name="Li S."/>
            <person name="Dai H."/>
            <person name="Hamel J.F."/>
            <person name="Liu C."/>
            <person name="Yu Y."/>
            <person name="Liu S."/>
            <person name="Lin W."/>
            <person name="Guo K."/>
            <person name="Jin S."/>
            <person name="Xu P."/>
            <person name="Storey K.B."/>
            <person name="Huan P."/>
            <person name="Zhang T."/>
            <person name="Zhou Y."/>
            <person name="Zhang J."/>
            <person name="Lin C."/>
            <person name="Li X."/>
            <person name="Xing L."/>
            <person name="Huo D."/>
            <person name="Sun M."/>
            <person name="Wang L."/>
            <person name="Mercier A."/>
            <person name="Li F."/>
            <person name="Yang H."/>
            <person name="Xiang J."/>
        </authorList>
    </citation>
    <scope>NUCLEOTIDE SEQUENCE [LARGE SCALE GENOMIC DNA]</scope>
    <source>
        <strain evidence="9">Shaxun</strain>
        <tissue evidence="9">Muscle</tissue>
    </source>
</reference>
<evidence type="ECO:0000256" key="2">
    <source>
        <dbReference type="ARBA" id="ARBA00006528"/>
    </source>
</evidence>
<dbReference type="GO" id="GO:0016020">
    <property type="term" value="C:membrane"/>
    <property type="evidence" value="ECO:0007669"/>
    <property type="project" value="UniProtKB-SubCell"/>
</dbReference>
<proteinExistence type="inferred from homology"/>
<dbReference type="InterPro" id="IPR002657">
    <property type="entry name" value="BilAc:Na_symport/Acr3"/>
</dbReference>
<keyword evidence="4" id="KW-0769">Symport</keyword>
<feature type="compositionally biased region" description="Basic and acidic residues" evidence="7">
    <location>
        <begin position="166"/>
        <end position="175"/>
    </location>
</feature>
<dbReference type="InterPro" id="IPR038770">
    <property type="entry name" value="Na+/solute_symporter_sf"/>
</dbReference>
<evidence type="ECO:0000313" key="9">
    <source>
        <dbReference type="EMBL" id="PIK52570.1"/>
    </source>
</evidence>
<dbReference type="Proteomes" id="UP000230750">
    <property type="component" value="Unassembled WGS sequence"/>
</dbReference>
<evidence type="ECO:0000256" key="6">
    <source>
        <dbReference type="ARBA" id="ARBA00023136"/>
    </source>
</evidence>
<dbReference type="EMBL" id="MRZV01000324">
    <property type="protein sequence ID" value="PIK52570.1"/>
    <property type="molecule type" value="Genomic_DNA"/>
</dbReference>
<evidence type="ECO:0000256" key="4">
    <source>
        <dbReference type="ARBA" id="ARBA00022847"/>
    </source>
</evidence>
<comment type="similarity">
    <text evidence="2">Belongs to the bile acid:sodium symporter (BASS) (TC 2.A.28) family.</text>
</comment>
<dbReference type="Gene3D" id="1.20.1530.20">
    <property type="match status" value="1"/>
</dbReference>
<comment type="subcellular location">
    <subcellularLocation>
        <location evidence="1">Membrane</location>
        <topology evidence="1">Multi-pass membrane protein</topology>
    </subcellularLocation>
</comment>
<dbReference type="InterPro" id="IPR004710">
    <property type="entry name" value="Bilac:Na_transpt"/>
</dbReference>
<keyword evidence="3 8" id="KW-0812">Transmembrane</keyword>
<dbReference type="OrthoDB" id="203097at2759"/>
<feature type="compositionally biased region" description="Basic and acidic residues" evidence="7">
    <location>
        <begin position="142"/>
        <end position="156"/>
    </location>
</feature>
<keyword evidence="6 8" id="KW-0472">Membrane</keyword>
<evidence type="ECO:0000313" key="10">
    <source>
        <dbReference type="Proteomes" id="UP000230750"/>
    </source>
</evidence>
<keyword evidence="4" id="KW-0813">Transport</keyword>
<feature type="transmembrane region" description="Helical" evidence="8">
    <location>
        <begin position="52"/>
        <end position="77"/>
    </location>
</feature>
<sequence length="198" mass="21783">MLCQFVIMPFTAWSLAKLFQIEGAAAVGLVLDGSCPGGTNSNLFSVLLDVDFVLSITMTFFSTVLALAMMPLNLLIYASSYFCRTMRCVIFPMIGATAGFIISKGISLVIVYTLLKKFYWHGVPYDDDDDDDDTETGQYDVSGDKKKETEQKEEPSRSSVFTISKNDADGDHKEDDFDVVDLGPKVTSAKTNSAYIVD</sequence>
<evidence type="ECO:0000256" key="3">
    <source>
        <dbReference type="ARBA" id="ARBA00022692"/>
    </source>
</evidence>
<dbReference type="PANTHER" id="PTHR10361">
    <property type="entry name" value="SODIUM-BILE ACID COTRANSPORTER"/>
    <property type="match status" value="1"/>
</dbReference>
<keyword evidence="10" id="KW-1185">Reference proteome</keyword>